<name>A0AAN1UTZ5_SYNEL</name>
<dbReference type="RefSeq" id="WP_208675864.1">
    <property type="nucleotide sequence ID" value="NZ_CP030139.2"/>
</dbReference>
<proteinExistence type="predicted"/>
<protein>
    <submittedName>
        <fullName evidence="2">HD domain-containing phosphohydrolase</fullName>
    </submittedName>
</protein>
<dbReference type="CDD" id="cd00077">
    <property type="entry name" value="HDc"/>
    <property type="match status" value="2"/>
</dbReference>
<dbReference type="EMBL" id="CP030139">
    <property type="protein sequence ID" value="AZB72036.1"/>
    <property type="molecule type" value="Genomic_DNA"/>
</dbReference>
<dbReference type="SUPFAM" id="SSF55781">
    <property type="entry name" value="GAF domain-like"/>
    <property type="match status" value="1"/>
</dbReference>
<gene>
    <name evidence="2" type="ORF">DOP62_04200</name>
</gene>
<dbReference type="InterPro" id="IPR037522">
    <property type="entry name" value="HD_GYP_dom"/>
</dbReference>
<reference evidence="2 3" key="1">
    <citation type="journal article" date="2018" name="Sci. Rep.">
        <title>Genome Features and Biochemical Characteristics of a Robust, Fast Growing and Naturally Transformable Cyanobacterium Synechococcus elongatus PCC 11801 Isolated from India.</title>
        <authorList>
            <person name="Jaiswal D."/>
            <person name="Sengupta A."/>
            <person name="Sohoni S."/>
            <person name="Sengupta S."/>
            <person name="Phadnavis A.G."/>
            <person name="Pakrasi H.B."/>
            <person name="Wangikar P.P."/>
        </authorList>
    </citation>
    <scope>NUCLEOTIDE SEQUENCE [LARGE SCALE GENOMIC DNA]</scope>
    <source>
        <strain evidence="2 3">PCC 11801</strain>
    </source>
</reference>
<dbReference type="PROSITE" id="PS51832">
    <property type="entry name" value="HD_GYP"/>
    <property type="match status" value="1"/>
</dbReference>
<dbReference type="Pfam" id="PF01966">
    <property type="entry name" value="HD"/>
    <property type="match status" value="1"/>
</dbReference>
<dbReference type="Pfam" id="PF13185">
    <property type="entry name" value="GAF_2"/>
    <property type="match status" value="1"/>
</dbReference>
<dbReference type="InterPro" id="IPR029016">
    <property type="entry name" value="GAF-like_dom_sf"/>
</dbReference>
<dbReference type="Proteomes" id="UP000267249">
    <property type="component" value="Chromosome"/>
</dbReference>
<dbReference type="SMART" id="SM00065">
    <property type="entry name" value="GAF"/>
    <property type="match status" value="1"/>
</dbReference>
<dbReference type="PANTHER" id="PTHR43155">
    <property type="entry name" value="CYCLIC DI-GMP PHOSPHODIESTERASE PA4108-RELATED"/>
    <property type="match status" value="1"/>
</dbReference>
<dbReference type="SMART" id="SM00471">
    <property type="entry name" value="HDc"/>
    <property type="match status" value="1"/>
</dbReference>
<dbReference type="InterPro" id="IPR003607">
    <property type="entry name" value="HD/PDEase_dom"/>
</dbReference>
<accession>A0AAN1UTZ5</accession>
<dbReference type="InterPro" id="IPR006674">
    <property type="entry name" value="HD_domain"/>
</dbReference>
<dbReference type="Gene3D" id="3.30.450.40">
    <property type="match status" value="1"/>
</dbReference>
<organism evidence="2 3">
    <name type="scientific">Synechococcus elongatus PCC 11801</name>
    <dbReference type="NCBI Taxonomy" id="2219813"/>
    <lineage>
        <taxon>Bacteria</taxon>
        <taxon>Bacillati</taxon>
        <taxon>Cyanobacteriota</taxon>
        <taxon>Cyanophyceae</taxon>
        <taxon>Synechococcales</taxon>
        <taxon>Synechococcaceae</taxon>
        <taxon>Synechococcus</taxon>
    </lineage>
</organism>
<evidence type="ECO:0000259" key="1">
    <source>
        <dbReference type="PROSITE" id="PS51832"/>
    </source>
</evidence>
<dbReference type="AlphaFoldDB" id="A0AAN1UTZ5"/>
<feature type="domain" description="HD-GYP" evidence="1">
    <location>
        <begin position="355"/>
        <end position="556"/>
    </location>
</feature>
<dbReference type="InterPro" id="IPR003018">
    <property type="entry name" value="GAF"/>
</dbReference>
<dbReference type="Gene3D" id="1.10.3210.10">
    <property type="entry name" value="Hypothetical protein af1432"/>
    <property type="match status" value="2"/>
</dbReference>
<dbReference type="Pfam" id="PF13487">
    <property type="entry name" value="HD_5"/>
    <property type="match status" value="1"/>
</dbReference>
<evidence type="ECO:0000313" key="3">
    <source>
        <dbReference type="Proteomes" id="UP000267249"/>
    </source>
</evidence>
<dbReference type="PANTHER" id="PTHR43155:SF2">
    <property type="entry name" value="CYCLIC DI-GMP PHOSPHODIESTERASE PA4108"/>
    <property type="match status" value="1"/>
</dbReference>
<evidence type="ECO:0000313" key="2">
    <source>
        <dbReference type="EMBL" id="AZB72036.1"/>
    </source>
</evidence>
<sequence>MAPADDVEPTLIPDLAAVGAATTLLERLLAIGIALSACQDPDQLLDLILQSSRDLTCSDGGSLYLVDRSDPQQPCLRFQIFQSDSLSSSIEAPPPLPLDRHSLAGYVATTGETLNLADVYALDGQQPFHFNASFDQRFNYRTCSMLVLPMLDQTGSVIGVLQLINRKRQAGLKLTAAIASEQTQPYSPDEDTLLRSLAGQAAIAIERTLLQRSIENLFEGFIRAAIKIIESRDPCTMGHSERVARLAVRLAEQVHTTDQGTLAIYQFSSAQLQELHYASLLHDFGKVGVPEAILNKAQKLHPIEQQGLHYRLQLLQQQLQLEQARRWLAPTLTEAVQRAGLDHPADCTWCQQLGSEADLEATIARLQRAGSLLQDLNQPQILATPAYRDRLAEVEAELQWLASLQVTDWDGQVRSLLTPAEQEKLLIPKGSLTEQERRAIESHVQHTFAFLQEIPWTGPLAQVPHIAHAHHERLDGSGYPLGLEQAQIPMQAQIMAVADVYDALTASDRPYKRRVPIEKALQILEWEARDRKLNDQLVQLFQQQQTFQVLGNQLQHEESSLIG</sequence>
<dbReference type="SUPFAM" id="SSF109604">
    <property type="entry name" value="HD-domain/PDEase-like"/>
    <property type="match status" value="2"/>
</dbReference>